<name>A0ABR3EIN3_9AGAR</name>
<dbReference type="EMBL" id="JBAHYK010004633">
    <property type="protein sequence ID" value="KAL0562734.1"/>
    <property type="molecule type" value="Genomic_DNA"/>
</dbReference>
<comment type="caution">
    <text evidence="1">The sequence shown here is derived from an EMBL/GenBank/DDBJ whole genome shotgun (WGS) entry which is preliminary data.</text>
</comment>
<feature type="non-terminal residue" evidence="1">
    <location>
        <position position="129"/>
    </location>
</feature>
<feature type="non-terminal residue" evidence="1">
    <location>
        <position position="1"/>
    </location>
</feature>
<proteinExistence type="predicted"/>
<protein>
    <submittedName>
        <fullName evidence="1">Uncharacterized protein</fullName>
    </submittedName>
</protein>
<sequence>LHPAAELAWLVASVPLLLLQKKQKLDNELEDLIYRMSQVYNCATVKDDPLHNYKNFQQLFDKMIQESIECFLFIFNYISDGYFKHIVNAPKKVAEFTQTFQRLKDEFSEAKQHAAATAALAVKDIVSNV</sequence>
<evidence type="ECO:0000313" key="2">
    <source>
        <dbReference type="Proteomes" id="UP001465976"/>
    </source>
</evidence>
<keyword evidence="2" id="KW-1185">Reference proteome</keyword>
<evidence type="ECO:0000313" key="1">
    <source>
        <dbReference type="EMBL" id="KAL0562734.1"/>
    </source>
</evidence>
<organism evidence="1 2">
    <name type="scientific">Marasmius crinis-equi</name>
    <dbReference type="NCBI Taxonomy" id="585013"/>
    <lineage>
        <taxon>Eukaryota</taxon>
        <taxon>Fungi</taxon>
        <taxon>Dikarya</taxon>
        <taxon>Basidiomycota</taxon>
        <taxon>Agaricomycotina</taxon>
        <taxon>Agaricomycetes</taxon>
        <taxon>Agaricomycetidae</taxon>
        <taxon>Agaricales</taxon>
        <taxon>Marasmiineae</taxon>
        <taxon>Marasmiaceae</taxon>
        <taxon>Marasmius</taxon>
    </lineage>
</organism>
<reference evidence="1 2" key="1">
    <citation type="submission" date="2024-02" db="EMBL/GenBank/DDBJ databases">
        <title>A draft genome for the cacao thread blight pathogen Marasmius crinis-equi.</title>
        <authorList>
            <person name="Cohen S.P."/>
            <person name="Baruah I.K."/>
            <person name="Amoako-Attah I."/>
            <person name="Bukari Y."/>
            <person name="Meinhardt L.W."/>
            <person name="Bailey B.A."/>
        </authorList>
    </citation>
    <scope>NUCLEOTIDE SEQUENCE [LARGE SCALE GENOMIC DNA]</scope>
    <source>
        <strain evidence="1 2">GH-76</strain>
    </source>
</reference>
<dbReference type="Proteomes" id="UP001465976">
    <property type="component" value="Unassembled WGS sequence"/>
</dbReference>
<accession>A0ABR3EIN3</accession>
<gene>
    <name evidence="1" type="ORF">V5O48_019346</name>
</gene>